<dbReference type="InterPro" id="IPR029058">
    <property type="entry name" value="AB_hydrolase_fold"/>
</dbReference>
<feature type="chain" id="PRO_5028890651" evidence="7">
    <location>
        <begin position="17"/>
        <end position="1160"/>
    </location>
</feature>
<sequence>MKLCAVLVCAFAAVAAHHHKDHNSRGETGSPNTRTSEPLTVAPAGQFRGSWMESRRGRRFQAYRGIRYAEPPVGELRFQPPKMITKHTGEVDATQDGPACPQPVLNKDYPVHEDCLRLNVYRPDGKDVSKLPVVVFMHAGGFYSVSGRSDVAGPHYLLDRDIVLVTINYRLGTLGFLSTGDKLAPGNNGFKDQVMALRWVQRNIASFGGDPHLVTIAGYSAGSFSVMLHTISPMSKGLFHRAISMSGSPISQIEIPRHQRHLAVKQAELLNCTTESSEALIDCLKTKTYKEIGNSLDNMFEYNYDPVLLWMPVQELDFGQERFLPRQPLAALCGGDLQPVPYIVSQTQDEFFWKAYGVLNNNGALLGWNIDFPSFANTAFYLGDDTSGRLATRLKGAYFPSSDSKLLNDSATVDALGKMYSDAIIGFGAHRLVNLLSRHSKQPVYYYEFGYIGNSSHYVDPITNEPTAAAHHDDLLYLFNVSASFPAIPAGDTHDSRMVDKMTALVYNFARYGDPNPVSDTPELAGLKWPQYKPAERQYLRIDQPFSIDQRLFEDRFKVWEELFPIDYQTCKQKQYFPCFETVVSPPLAAMFPRACVLLALCAAVCVHAHQHKHQHTTEPARATSTSPPTAAGPVVRSVSGVFRGSWMESRRGRRFQAYRGIRYAEPPVGELRFQPPKLKLQYSGEVDASAEGPACPLPVPPTYYVDEDCLTVNVYTPRTNSSKPLPVIFFIHAGGFYSMTGRSDLAGPHYLLDRDVVLVTINYRIGSLGFMSTGDAYAPGNNGMKDQVAALKWVQRNIAAFGGDPNSVTITGCSAGSISVMLHMISPMAKGLFHRAISMSASPINKGPMVTHQRHLAVLQAQILKCPTNNTSVIYDCLMKKPWREIGDSLPQFWSFGPGDPVGLWGPVVEPDFGQERYLSEDPLDSIKHGRMHTVPYIISQTTDEFFWKAFPVLQNATLLKTMNEEWERIAPISFLLPAENRSAAVARLREVYLRNKPLANDRESELALGRLYGDSVIGFGVHRLANLMCRHSKHPVWYYEFAYIGNNSHYQDPDGKPRGAAHHDDLIYLFTLSYAFPTIPLSSQDSHVVDEMTAMWYNFARYGDPNPRGDTPELAGLAWPTMTPRQRNYLRRGDQLSVHQNMFEDRFKVWDDLYPIEY</sequence>
<keyword evidence="5" id="KW-0325">Glycoprotein</keyword>
<evidence type="ECO:0000256" key="4">
    <source>
        <dbReference type="ARBA" id="ARBA00023157"/>
    </source>
</evidence>
<protein>
    <submittedName>
        <fullName evidence="10">Uncharacterized protein LOC113499569</fullName>
    </submittedName>
</protein>
<keyword evidence="4" id="KW-1015">Disulfide bond</keyword>
<feature type="domain" description="Carboxylesterase type B" evidence="8">
    <location>
        <begin position="41"/>
        <end position="560"/>
    </location>
</feature>
<dbReference type="InterPro" id="IPR019819">
    <property type="entry name" value="Carboxylesterase_B_CS"/>
</dbReference>
<dbReference type="InterPro" id="IPR050309">
    <property type="entry name" value="Type-B_Carboxylest/Lipase"/>
</dbReference>
<dbReference type="AlphaFoldDB" id="A0A7E5W5G4"/>
<dbReference type="Gene3D" id="3.40.50.1820">
    <property type="entry name" value="alpha/beta hydrolase"/>
    <property type="match status" value="2"/>
</dbReference>
<reference evidence="10" key="1">
    <citation type="submission" date="2025-08" db="UniProtKB">
        <authorList>
            <consortium name="RefSeq"/>
        </authorList>
    </citation>
    <scope>IDENTIFICATION</scope>
</reference>
<dbReference type="InterPro" id="IPR002018">
    <property type="entry name" value="CarbesteraseB"/>
</dbReference>
<dbReference type="Proteomes" id="UP000322000">
    <property type="component" value="Chromosome 12"/>
</dbReference>
<keyword evidence="2" id="KW-0719">Serine esterase</keyword>
<dbReference type="PROSITE" id="PS00941">
    <property type="entry name" value="CARBOXYLESTERASE_B_2"/>
    <property type="match status" value="1"/>
</dbReference>
<dbReference type="GeneID" id="113499569"/>
<evidence type="ECO:0000256" key="6">
    <source>
        <dbReference type="SAM" id="MobiDB-lite"/>
    </source>
</evidence>
<dbReference type="GO" id="GO:0052689">
    <property type="term" value="F:carboxylic ester hydrolase activity"/>
    <property type="evidence" value="ECO:0007669"/>
    <property type="project" value="UniProtKB-KW"/>
</dbReference>
<evidence type="ECO:0000313" key="10">
    <source>
        <dbReference type="RefSeq" id="XP_026735885.1"/>
    </source>
</evidence>
<keyword evidence="9" id="KW-1185">Reference proteome</keyword>
<evidence type="ECO:0000256" key="2">
    <source>
        <dbReference type="ARBA" id="ARBA00022487"/>
    </source>
</evidence>
<dbReference type="KEGG" id="tnl:113499569"/>
<evidence type="ECO:0000259" key="8">
    <source>
        <dbReference type="Pfam" id="PF00135"/>
    </source>
</evidence>
<comment type="similarity">
    <text evidence="1">Belongs to the type-B carboxylesterase/lipase family.</text>
</comment>
<feature type="region of interest" description="Disordered" evidence="6">
    <location>
        <begin position="18"/>
        <end position="48"/>
    </location>
</feature>
<evidence type="ECO:0000256" key="1">
    <source>
        <dbReference type="ARBA" id="ARBA00005964"/>
    </source>
</evidence>
<organism evidence="9 10">
    <name type="scientific">Trichoplusia ni</name>
    <name type="common">Cabbage looper</name>
    <dbReference type="NCBI Taxonomy" id="7111"/>
    <lineage>
        <taxon>Eukaryota</taxon>
        <taxon>Metazoa</taxon>
        <taxon>Ecdysozoa</taxon>
        <taxon>Arthropoda</taxon>
        <taxon>Hexapoda</taxon>
        <taxon>Insecta</taxon>
        <taxon>Pterygota</taxon>
        <taxon>Neoptera</taxon>
        <taxon>Endopterygota</taxon>
        <taxon>Lepidoptera</taxon>
        <taxon>Glossata</taxon>
        <taxon>Ditrysia</taxon>
        <taxon>Noctuoidea</taxon>
        <taxon>Noctuidae</taxon>
        <taxon>Plusiinae</taxon>
        <taxon>Trichoplusia</taxon>
    </lineage>
</organism>
<dbReference type="RefSeq" id="XP_026735885.1">
    <property type="nucleotide sequence ID" value="XM_026880084.1"/>
</dbReference>
<dbReference type="SUPFAM" id="SSF53474">
    <property type="entry name" value="alpha/beta-Hydrolases"/>
    <property type="match status" value="2"/>
</dbReference>
<dbReference type="PROSITE" id="PS00122">
    <property type="entry name" value="CARBOXYLESTERASE_B_1"/>
    <property type="match status" value="2"/>
</dbReference>
<name>A0A7E5W5G4_TRINI</name>
<proteinExistence type="inferred from homology"/>
<dbReference type="PANTHER" id="PTHR11559">
    <property type="entry name" value="CARBOXYLESTERASE"/>
    <property type="match status" value="1"/>
</dbReference>
<evidence type="ECO:0000256" key="3">
    <source>
        <dbReference type="ARBA" id="ARBA00022801"/>
    </source>
</evidence>
<dbReference type="InParanoid" id="A0A7E5W5G4"/>
<feature type="compositionally biased region" description="Polar residues" evidence="6">
    <location>
        <begin position="26"/>
        <end position="38"/>
    </location>
</feature>
<dbReference type="Pfam" id="PF00135">
    <property type="entry name" value="COesterase"/>
    <property type="match status" value="2"/>
</dbReference>
<feature type="domain" description="Carboxylesterase type B" evidence="8">
    <location>
        <begin position="634"/>
        <end position="1152"/>
    </location>
</feature>
<feature type="signal peptide" evidence="7">
    <location>
        <begin position="1"/>
        <end position="16"/>
    </location>
</feature>
<evidence type="ECO:0000313" key="9">
    <source>
        <dbReference type="Proteomes" id="UP000322000"/>
    </source>
</evidence>
<accession>A0A7E5W5G4</accession>
<dbReference type="OrthoDB" id="19653at2759"/>
<keyword evidence="3" id="KW-0378">Hydrolase</keyword>
<gene>
    <name evidence="10" type="primary">LOC113499569</name>
</gene>
<evidence type="ECO:0000256" key="5">
    <source>
        <dbReference type="ARBA" id="ARBA00023180"/>
    </source>
</evidence>
<keyword evidence="7" id="KW-0732">Signal</keyword>
<dbReference type="InterPro" id="IPR019826">
    <property type="entry name" value="Carboxylesterase_B_AS"/>
</dbReference>
<evidence type="ECO:0000256" key="7">
    <source>
        <dbReference type="SAM" id="SignalP"/>
    </source>
</evidence>